<keyword evidence="1" id="KW-1133">Transmembrane helix</keyword>
<feature type="transmembrane region" description="Helical" evidence="1">
    <location>
        <begin position="137"/>
        <end position="158"/>
    </location>
</feature>
<name>A0A0C2ZT69_9AGAM</name>
<dbReference type="EMBL" id="KN822128">
    <property type="protein sequence ID" value="KIM55747.1"/>
    <property type="molecule type" value="Genomic_DNA"/>
</dbReference>
<accession>A0A0C2ZT69</accession>
<dbReference type="InParanoid" id="A0A0C2ZT69"/>
<dbReference type="Proteomes" id="UP000053989">
    <property type="component" value="Unassembled WGS sequence"/>
</dbReference>
<proteinExistence type="predicted"/>
<keyword evidence="3" id="KW-1185">Reference proteome</keyword>
<feature type="transmembrane region" description="Helical" evidence="1">
    <location>
        <begin position="97"/>
        <end position="116"/>
    </location>
</feature>
<keyword evidence="1" id="KW-0812">Transmembrane</keyword>
<keyword evidence="1" id="KW-0472">Membrane</keyword>
<gene>
    <name evidence="2" type="ORF">SCLCIDRAFT_286578</name>
</gene>
<evidence type="ECO:0000256" key="1">
    <source>
        <dbReference type="SAM" id="Phobius"/>
    </source>
</evidence>
<sequence>MGIRVRALYQNSQLVLILIVAFCIGATVIGCWAVLSSNFTMPDSMVLIPPSPGLNVGCPSDLNLTFEQGMCMLLQSDSRNKISDISTFSHTVYIDLAVAWSTQLVFDTFIFLLTLMRSLHIRKERSRSIVEIILRDGSLYFAIMCIANVVNVTMLLVAKVRFRQHHNVECGVEPFLPEPIQRCHC</sequence>
<dbReference type="OrthoDB" id="2686513at2759"/>
<dbReference type="PROSITE" id="PS51257">
    <property type="entry name" value="PROKAR_LIPOPROTEIN"/>
    <property type="match status" value="1"/>
</dbReference>
<reference evidence="3" key="2">
    <citation type="submission" date="2015-01" db="EMBL/GenBank/DDBJ databases">
        <title>Evolutionary Origins and Diversification of the Mycorrhizal Mutualists.</title>
        <authorList>
            <consortium name="DOE Joint Genome Institute"/>
            <consortium name="Mycorrhizal Genomics Consortium"/>
            <person name="Kohler A."/>
            <person name="Kuo A."/>
            <person name="Nagy L.G."/>
            <person name="Floudas D."/>
            <person name="Copeland A."/>
            <person name="Barry K.W."/>
            <person name="Cichocki N."/>
            <person name="Veneault-Fourrey C."/>
            <person name="LaButti K."/>
            <person name="Lindquist E.A."/>
            <person name="Lipzen A."/>
            <person name="Lundell T."/>
            <person name="Morin E."/>
            <person name="Murat C."/>
            <person name="Riley R."/>
            <person name="Ohm R."/>
            <person name="Sun H."/>
            <person name="Tunlid A."/>
            <person name="Henrissat B."/>
            <person name="Grigoriev I.V."/>
            <person name="Hibbett D.S."/>
            <person name="Martin F."/>
        </authorList>
    </citation>
    <scope>NUCLEOTIDE SEQUENCE [LARGE SCALE GENOMIC DNA]</scope>
    <source>
        <strain evidence="3">Foug A</strain>
    </source>
</reference>
<evidence type="ECO:0000313" key="2">
    <source>
        <dbReference type="EMBL" id="KIM55747.1"/>
    </source>
</evidence>
<reference evidence="2 3" key="1">
    <citation type="submission" date="2014-04" db="EMBL/GenBank/DDBJ databases">
        <authorList>
            <consortium name="DOE Joint Genome Institute"/>
            <person name="Kuo A."/>
            <person name="Kohler A."/>
            <person name="Nagy L.G."/>
            <person name="Floudas D."/>
            <person name="Copeland A."/>
            <person name="Barry K.W."/>
            <person name="Cichocki N."/>
            <person name="Veneault-Fourrey C."/>
            <person name="LaButti K."/>
            <person name="Lindquist E.A."/>
            <person name="Lipzen A."/>
            <person name="Lundell T."/>
            <person name="Morin E."/>
            <person name="Murat C."/>
            <person name="Sun H."/>
            <person name="Tunlid A."/>
            <person name="Henrissat B."/>
            <person name="Grigoriev I.V."/>
            <person name="Hibbett D.S."/>
            <person name="Martin F."/>
            <person name="Nordberg H.P."/>
            <person name="Cantor M.N."/>
            <person name="Hua S.X."/>
        </authorList>
    </citation>
    <scope>NUCLEOTIDE SEQUENCE [LARGE SCALE GENOMIC DNA]</scope>
    <source>
        <strain evidence="2 3">Foug A</strain>
    </source>
</reference>
<organism evidence="2 3">
    <name type="scientific">Scleroderma citrinum Foug A</name>
    <dbReference type="NCBI Taxonomy" id="1036808"/>
    <lineage>
        <taxon>Eukaryota</taxon>
        <taxon>Fungi</taxon>
        <taxon>Dikarya</taxon>
        <taxon>Basidiomycota</taxon>
        <taxon>Agaricomycotina</taxon>
        <taxon>Agaricomycetes</taxon>
        <taxon>Agaricomycetidae</taxon>
        <taxon>Boletales</taxon>
        <taxon>Sclerodermatineae</taxon>
        <taxon>Sclerodermataceae</taxon>
        <taxon>Scleroderma</taxon>
    </lineage>
</organism>
<dbReference type="AlphaFoldDB" id="A0A0C2ZT69"/>
<protein>
    <submittedName>
        <fullName evidence="2">Uncharacterized protein</fullName>
    </submittedName>
</protein>
<dbReference type="HOGENOM" id="CLU_1434970_0_0_1"/>
<feature type="transmembrane region" description="Helical" evidence="1">
    <location>
        <begin position="12"/>
        <end position="35"/>
    </location>
</feature>
<evidence type="ECO:0000313" key="3">
    <source>
        <dbReference type="Proteomes" id="UP000053989"/>
    </source>
</evidence>